<evidence type="ECO:0000313" key="2">
    <source>
        <dbReference type="EMBL" id="GAA3626406.1"/>
    </source>
</evidence>
<organism evidence="2 3">
    <name type="scientific">Microlunatus ginsengisoli</name>
    <dbReference type="NCBI Taxonomy" id="363863"/>
    <lineage>
        <taxon>Bacteria</taxon>
        <taxon>Bacillati</taxon>
        <taxon>Actinomycetota</taxon>
        <taxon>Actinomycetes</taxon>
        <taxon>Propionibacteriales</taxon>
        <taxon>Propionibacteriaceae</taxon>
        <taxon>Microlunatus</taxon>
    </lineage>
</organism>
<feature type="domain" description="MEDS" evidence="1">
    <location>
        <begin position="45"/>
        <end position="190"/>
    </location>
</feature>
<protein>
    <submittedName>
        <fullName evidence="2">Sensor histidine kinase</fullName>
    </submittedName>
</protein>
<dbReference type="InterPro" id="IPR047718">
    <property type="entry name" value="RsbA-like_anti_sig"/>
</dbReference>
<dbReference type="Pfam" id="PF14417">
    <property type="entry name" value="MEDS"/>
    <property type="match status" value="1"/>
</dbReference>
<dbReference type="NCBIfam" id="NF041045">
    <property type="entry name" value="RsbA_anti_sig"/>
    <property type="match status" value="1"/>
</dbReference>
<evidence type="ECO:0000313" key="3">
    <source>
        <dbReference type="Proteomes" id="UP001501490"/>
    </source>
</evidence>
<dbReference type="Proteomes" id="UP001501490">
    <property type="component" value="Unassembled WGS sequence"/>
</dbReference>
<name>A0ABP7A7I4_9ACTN</name>
<keyword evidence="3" id="KW-1185">Reference proteome</keyword>
<proteinExistence type="predicted"/>
<reference evidence="3" key="1">
    <citation type="journal article" date="2019" name="Int. J. Syst. Evol. Microbiol.">
        <title>The Global Catalogue of Microorganisms (GCM) 10K type strain sequencing project: providing services to taxonomists for standard genome sequencing and annotation.</title>
        <authorList>
            <consortium name="The Broad Institute Genomics Platform"/>
            <consortium name="The Broad Institute Genome Sequencing Center for Infectious Disease"/>
            <person name="Wu L."/>
            <person name="Ma J."/>
        </authorList>
    </citation>
    <scope>NUCLEOTIDE SEQUENCE [LARGE SCALE GENOMIC DNA]</scope>
    <source>
        <strain evidence="3">JCM 16929</strain>
    </source>
</reference>
<gene>
    <name evidence="2" type="ORF">GCM10022236_30820</name>
</gene>
<keyword evidence="2" id="KW-0808">Transferase</keyword>
<accession>A0ABP7A7I4</accession>
<evidence type="ECO:0000259" key="1">
    <source>
        <dbReference type="Pfam" id="PF14417"/>
    </source>
</evidence>
<keyword evidence="2" id="KW-0418">Kinase</keyword>
<dbReference type="EMBL" id="BAABAB010000022">
    <property type="protein sequence ID" value="GAA3626406.1"/>
    <property type="molecule type" value="Genomic_DNA"/>
</dbReference>
<dbReference type="RefSeq" id="WP_344806103.1">
    <property type="nucleotide sequence ID" value="NZ_BAABAB010000022.1"/>
</dbReference>
<comment type="caution">
    <text evidence="2">The sequence shown here is derived from an EMBL/GenBank/DDBJ whole genome shotgun (WGS) entry which is preliminary data.</text>
</comment>
<dbReference type="GO" id="GO:0016301">
    <property type="term" value="F:kinase activity"/>
    <property type="evidence" value="ECO:0007669"/>
    <property type="project" value="UniProtKB-KW"/>
</dbReference>
<dbReference type="InterPro" id="IPR025847">
    <property type="entry name" value="MEDS_domain"/>
</dbReference>
<sequence>MWTTPSARAGVRSGKAGPSLARCATARKETDIHLSPPIRDRQSFRHEALLWSNADDYRELLVPFVEEGLAGGEPVMVATIAEHEEWLRDGLGASARSVRFVDMAAMGRNPSRIIPAWQSFLDSAERGQPIRGIGEPIWPGRRPQEIAECQLHEALLNIAVDPGLPFWLVCPYDVAGLGSSVVEAAACSHPALLQTDGYHGSGGYGGRAHVDSLFTAVLDELSGVPTETDYRRSTVGRLYPFVATEASRAGLSPVQASGLAAASQRLAAGSLQRGAESGRLAVWDQPDAVICELRDDVTIVDPLVGRRRPLAADIDGLWYVNQHSDLVRLRSNADGTTVRIHVWK</sequence>